<dbReference type="EMBL" id="CP044016">
    <property type="protein sequence ID" value="QES88950.1"/>
    <property type="molecule type" value="Genomic_DNA"/>
</dbReference>
<proteinExistence type="predicted"/>
<dbReference type="AlphaFoldDB" id="A0A5P2G5B9"/>
<protein>
    <recommendedName>
        <fullName evidence="2">Pirin C-terminal domain-containing protein</fullName>
    </recommendedName>
</protein>
<keyword evidence="4" id="KW-1185">Reference proteome</keyword>
<organism evidence="3 4">
    <name type="scientific">Rhizosphaericola mali</name>
    <dbReference type="NCBI Taxonomy" id="2545455"/>
    <lineage>
        <taxon>Bacteria</taxon>
        <taxon>Pseudomonadati</taxon>
        <taxon>Bacteroidota</taxon>
        <taxon>Chitinophagia</taxon>
        <taxon>Chitinophagales</taxon>
        <taxon>Chitinophagaceae</taxon>
        <taxon>Rhizosphaericola</taxon>
    </lineage>
</organism>
<reference evidence="3 4" key="1">
    <citation type="submission" date="2019-09" db="EMBL/GenBank/DDBJ databases">
        <title>Complete genome sequence of Arachidicoccus sp. B3-10 isolated from apple orchard soil.</title>
        <authorList>
            <person name="Kim H.S."/>
            <person name="Han K.-I."/>
            <person name="Suh M.K."/>
            <person name="Lee K.C."/>
            <person name="Eom M.K."/>
            <person name="Kim J.-S."/>
            <person name="Kang S.W."/>
            <person name="Sin Y."/>
            <person name="Lee J.-S."/>
        </authorList>
    </citation>
    <scope>NUCLEOTIDE SEQUENCE [LARGE SCALE GENOMIC DNA]</scope>
    <source>
        <strain evidence="3 4">B3-10</strain>
    </source>
</reference>
<feature type="compositionally biased region" description="Basic and acidic residues" evidence="1">
    <location>
        <begin position="1"/>
        <end position="12"/>
    </location>
</feature>
<dbReference type="Pfam" id="PF05726">
    <property type="entry name" value="Pirin_C"/>
    <property type="match status" value="1"/>
</dbReference>
<dbReference type="KEGG" id="arac:E0W69_009865"/>
<gene>
    <name evidence="3" type="ORF">E0W69_009865</name>
</gene>
<feature type="region of interest" description="Disordered" evidence="1">
    <location>
        <begin position="1"/>
        <end position="25"/>
    </location>
</feature>
<evidence type="ECO:0000256" key="1">
    <source>
        <dbReference type="SAM" id="MobiDB-lite"/>
    </source>
</evidence>
<evidence type="ECO:0000313" key="3">
    <source>
        <dbReference type="EMBL" id="QES88950.1"/>
    </source>
</evidence>
<sequence length="56" mass="6086">MISGKPLHEPIVEHGSVVGDTGGQSSFVMNTQEQIDNALKRYYAGKVGYLDAANQY</sequence>
<evidence type="ECO:0000259" key="2">
    <source>
        <dbReference type="Pfam" id="PF05726"/>
    </source>
</evidence>
<dbReference type="InterPro" id="IPR008778">
    <property type="entry name" value="Pirin_C_dom"/>
</dbReference>
<accession>A0A5P2G5B9</accession>
<dbReference type="OrthoDB" id="321327at2"/>
<dbReference type="RefSeq" id="WP_131329896.1">
    <property type="nucleotide sequence ID" value="NZ_CP044016.1"/>
</dbReference>
<dbReference type="Proteomes" id="UP000292424">
    <property type="component" value="Chromosome"/>
</dbReference>
<feature type="domain" description="Pirin C-terminal" evidence="2">
    <location>
        <begin position="2"/>
        <end position="47"/>
    </location>
</feature>
<evidence type="ECO:0000313" key="4">
    <source>
        <dbReference type="Proteomes" id="UP000292424"/>
    </source>
</evidence>
<name>A0A5P2G5B9_9BACT</name>